<keyword evidence="2" id="KW-1185">Reference proteome</keyword>
<organism evidence="1 2">
    <name type="scientific">Lentithecium fluviatile CBS 122367</name>
    <dbReference type="NCBI Taxonomy" id="1168545"/>
    <lineage>
        <taxon>Eukaryota</taxon>
        <taxon>Fungi</taxon>
        <taxon>Dikarya</taxon>
        <taxon>Ascomycota</taxon>
        <taxon>Pezizomycotina</taxon>
        <taxon>Dothideomycetes</taxon>
        <taxon>Pleosporomycetidae</taxon>
        <taxon>Pleosporales</taxon>
        <taxon>Massarineae</taxon>
        <taxon>Lentitheciaceae</taxon>
        <taxon>Lentithecium</taxon>
    </lineage>
</organism>
<accession>A0A6G1IXA3</accession>
<dbReference type="OrthoDB" id="4156902at2759"/>
<dbReference type="AlphaFoldDB" id="A0A6G1IXA3"/>
<name>A0A6G1IXA3_9PLEO</name>
<sequence>SNIANRTVVITLKLISKINKEITFITSVLKRIINLIYARAIERGFNPSAYLLKV</sequence>
<evidence type="ECO:0000313" key="1">
    <source>
        <dbReference type="EMBL" id="KAF2682886.1"/>
    </source>
</evidence>
<dbReference type="EMBL" id="MU005585">
    <property type="protein sequence ID" value="KAF2682886.1"/>
    <property type="molecule type" value="Genomic_DNA"/>
</dbReference>
<proteinExistence type="predicted"/>
<reference evidence="1" key="1">
    <citation type="journal article" date="2020" name="Stud. Mycol.">
        <title>101 Dothideomycetes genomes: a test case for predicting lifestyles and emergence of pathogens.</title>
        <authorList>
            <person name="Haridas S."/>
            <person name="Albert R."/>
            <person name="Binder M."/>
            <person name="Bloem J."/>
            <person name="Labutti K."/>
            <person name="Salamov A."/>
            <person name="Andreopoulos B."/>
            <person name="Baker S."/>
            <person name="Barry K."/>
            <person name="Bills G."/>
            <person name="Bluhm B."/>
            <person name="Cannon C."/>
            <person name="Castanera R."/>
            <person name="Culley D."/>
            <person name="Daum C."/>
            <person name="Ezra D."/>
            <person name="Gonzalez J."/>
            <person name="Henrissat B."/>
            <person name="Kuo A."/>
            <person name="Liang C."/>
            <person name="Lipzen A."/>
            <person name="Lutzoni F."/>
            <person name="Magnuson J."/>
            <person name="Mondo S."/>
            <person name="Nolan M."/>
            <person name="Ohm R."/>
            <person name="Pangilinan J."/>
            <person name="Park H.-J."/>
            <person name="Ramirez L."/>
            <person name="Alfaro M."/>
            <person name="Sun H."/>
            <person name="Tritt A."/>
            <person name="Yoshinaga Y."/>
            <person name="Zwiers L.-H."/>
            <person name="Turgeon B."/>
            <person name="Goodwin S."/>
            <person name="Spatafora J."/>
            <person name="Crous P."/>
            <person name="Grigoriev I."/>
        </authorList>
    </citation>
    <scope>NUCLEOTIDE SEQUENCE</scope>
    <source>
        <strain evidence="1">CBS 122367</strain>
    </source>
</reference>
<dbReference type="Proteomes" id="UP000799291">
    <property type="component" value="Unassembled WGS sequence"/>
</dbReference>
<gene>
    <name evidence="1" type="ORF">K458DRAFT_305980</name>
</gene>
<evidence type="ECO:0000313" key="2">
    <source>
        <dbReference type="Proteomes" id="UP000799291"/>
    </source>
</evidence>
<protein>
    <submittedName>
        <fullName evidence="1">Uncharacterized protein</fullName>
    </submittedName>
</protein>
<feature type="non-terminal residue" evidence="1">
    <location>
        <position position="1"/>
    </location>
</feature>